<reference evidence="1 2" key="1">
    <citation type="submission" date="2018-10" db="EMBL/GenBank/DDBJ databases">
        <title>Phylogenomics of Brevibacillus.</title>
        <authorList>
            <person name="Dunlap C."/>
        </authorList>
    </citation>
    <scope>NUCLEOTIDE SEQUENCE [LARGE SCALE GENOMIC DNA]</scope>
    <source>
        <strain evidence="1 2">JCM 15774</strain>
    </source>
</reference>
<keyword evidence="2" id="KW-1185">Reference proteome</keyword>
<evidence type="ECO:0000313" key="2">
    <source>
        <dbReference type="Proteomes" id="UP000269573"/>
    </source>
</evidence>
<evidence type="ECO:0000313" key="1">
    <source>
        <dbReference type="EMBL" id="RNB83782.1"/>
    </source>
</evidence>
<dbReference type="InterPro" id="IPR007396">
    <property type="entry name" value="TR_PAI2-type"/>
</dbReference>
<dbReference type="Pfam" id="PF04299">
    <property type="entry name" value="FMN_bind_2"/>
    <property type="match status" value="1"/>
</dbReference>
<dbReference type="PANTHER" id="PTHR35802:SF1">
    <property type="entry name" value="PROTEASE SYNTHASE AND SPORULATION PROTEIN PAI 2"/>
    <property type="match status" value="1"/>
</dbReference>
<sequence length="343" mass="38418">MVRLFGVGKEVFYRPQEIADLDLDPQLFQQLPGKALARILAHRDSATGKRPGLLRVQTMQQDSSIADPYGSYPIIENAFVSAKNKIHDAHASFENHELTLPIPTKLPLAESCLHATMGKKGVNARMYTPAHFEVTQRDEMVAFMQQHPFSLLISAGGGEPEATHIPLEVEQRGEELYLTGHIARNNSIGDMLEQAEASVLAVFQGAHAYISSSWYSQPNVPTWNYMAVHAYGHARIVREQAKITEMMQALLIKYEQGQAAPVKWDAVPEKLMDGLLKGITCFEIKVERMEAKYKLSQNRSQQDRLAIISRLETGSEGDREVAEAMRMIEQAQANRVFVTKTSQ</sequence>
<dbReference type="PANTHER" id="PTHR35802">
    <property type="entry name" value="PROTEASE SYNTHASE AND SPORULATION PROTEIN PAI 2"/>
    <property type="match status" value="1"/>
</dbReference>
<dbReference type="EMBL" id="RHHU01000010">
    <property type="protein sequence ID" value="RNB83782.1"/>
    <property type="molecule type" value="Genomic_DNA"/>
</dbReference>
<name>A0A3M8D6X4_9BACL</name>
<dbReference type="AlphaFoldDB" id="A0A3M8D6X4"/>
<protein>
    <submittedName>
        <fullName evidence="1">FMN-binding negative transcriptional regulator</fullName>
    </submittedName>
</protein>
<dbReference type="SUPFAM" id="SSF50475">
    <property type="entry name" value="FMN-binding split barrel"/>
    <property type="match status" value="1"/>
</dbReference>
<dbReference type="Proteomes" id="UP000269573">
    <property type="component" value="Unassembled WGS sequence"/>
</dbReference>
<organism evidence="1 2">
    <name type="scientific">Brevibacillus nitrificans</name>
    <dbReference type="NCBI Taxonomy" id="651560"/>
    <lineage>
        <taxon>Bacteria</taxon>
        <taxon>Bacillati</taxon>
        <taxon>Bacillota</taxon>
        <taxon>Bacilli</taxon>
        <taxon>Bacillales</taxon>
        <taxon>Paenibacillaceae</taxon>
        <taxon>Brevibacillus</taxon>
    </lineage>
</organism>
<proteinExistence type="predicted"/>
<dbReference type="Gene3D" id="2.30.110.10">
    <property type="entry name" value="Electron Transport, Fmn-binding Protein, Chain A"/>
    <property type="match status" value="1"/>
</dbReference>
<gene>
    <name evidence="1" type="ORF">EDM59_14740</name>
</gene>
<comment type="caution">
    <text evidence="1">The sequence shown here is derived from an EMBL/GenBank/DDBJ whole genome shotgun (WGS) entry which is preliminary data.</text>
</comment>
<dbReference type="InterPro" id="IPR012349">
    <property type="entry name" value="Split_barrel_FMN-bd"/>
</dbReference>
<accession>A0A3M8D6X4</accession>